<accession>A0A445MML1</accession>
<evidence type="ECO:0000256" key="1">
    <source>
        <dbReference type="SAM" id="MobiDB-lite"/>
    </source>
</evidence>
<sequence length="68" mass="7459">MKAASAFWGDCYDKEGRRDEGTSVAEEGAAEEEVMAAATAKQGAGAADCPMVIKKRRSRLRQRRAWLL</sequence>
<feature type="compositionally biased region" description="Basic and acidic residues" evidence="1">
    <location>
        <begin position="11"/>
        <end position="21"/>
    </location>
</feature>
<dbReference type="EMBL" id="KV876827">
    <property type="protein sequence ID" value="RZR75471.1"/>
    <property type="molecule type" value="Genomic_DNA"/>
</dbReference>
<reference evidence="2" key="1">
    <citation type="journal article" date="2018" name="Data Brief">
        <title>Genome sequence data from 17 accessions of Ensete ventricosum, a staple food crop for millions in Ethiopia.</title>
        <authorList>
            <person name="Yemataw Z."/>
            <person name="Muzemil S."/>
            <person name="Ambachew D."/>
            <person name="Tripathi L."/>
            <person name="Tesfaye K."/>
            <person name="Chala A."/>
            <person name="Farbos A."/>
            <person name="O'Neill P."/>
            <person name="Moore K."/>
            <person name="Grant M."/>
            <person name="Studholme D.J."/>
        </authorList>
    </citation>
    <scope>NUCLEOTIDE SEQUENCE [LARGE SCALE GENOMIC DNA]</scope>
    <source>
        <tissue evidence="2">Leaf</tissue>
    </source>
</reference>
<feature type="region of interest" description="Disordered" evidence="1">
    <location>
        <begin position="1"/>
        <end position="28"/>
    </location>
</feature>
<evidence type="ECO:0000313" key="2">
    <source>
        <dbReference type="EMBL" id="RZR75471.1"/>
    </source>
</evidence>
<protein>
    <submittedName>
        <fullName evidence="2">Uncharacterized protein</fullName>
    </submittedName>
</protein>
<dbReference type="Proteomes" id="UP000290560">
    <property type="component" value="Unassembled WGS sequence"/>
</dbReference>
<gene>
    <name evidence="2" type="ORF">BHM03_00058607</name>
</gene>
<proteinExistence type="predicted"/>
<organism evidence="2">
    <name type="scientific">Ensete ventricosum</name>
    <name type="common">Abyssinian banana</name>
    <name type="synonym">Musa ensete</name>
    <dbReference type="NCBI Taxonomy" id="4639"/>
    <lineage>
        <taxon>Eukaryota</taxon>
        <taxon>Viridiplantae</taxon>
        <taxon>Streptophyta</taxon>
        <taxon>Embryophyta</taxon>
        <taxon>Tracheophyta</taxon>
        <taxon>Spermatophyta</taxon>
        <taxon>Magnoliopsida</taxon>
        <taxon>Liliopsida</taxon>
        <taxon>Zingiberales</taxon>
        <taxon>Musaceae</taxon>
        <taxon>Ensete</taxon>
    </lineage>
</organism>
<name>A0A445MML1_ENSVE</name>
<dbReference type="AlphaFoldDB" id="A0A445MML1"/>